<dbReference type="CDD" id="cd02440">
    <property type="entry name" value="AdoMet_MTases"/>
    <property type="match status" value="1"/>
</dbReference>
<dbReference type="GO" id="GO:0032259">
    <property type="term" value="P:methylation"/>
    <property type="evidence" value="ECO:0007669"/>
    <property type="project" value="UniProtKB-KW"/>
</dbReference>
<comment type="catalytic activity">
    <reaction evidence="4 5">
        <text>L-glutaminyl-[peptide chain release factor] + S-adenosyl-L-methionine = N(5)-methyl-L-glutaminyl-[peptide chain release factor] + S-adenosyl-L-homocysteine + H(+)</text>
        <dbReference type="Rhea" id="RHEA:42896"/>
        <dbReference type="Rhea" id="RHEA-COMP:10271"/>
        <dbReference type="Rhea" id="RHEA-COMP:10272"/>
        <dbReference type="ChEBI" id="CHEBI:15378"/>
        <dbReference type="ChEBI" id="CHEBI:30011"/>
        <dbReference type="ChEBI" id="CHEBI:57856"/>
        <dbReference type="ChEBI" id="CHEBI:59789"/>
        <dbReference type="ChEBI" id="CHEBI:61891"/>
        <dbReference type="EC" id="2.1.1.297"/>
    </reaction>
</comment>
<comment type="caution">
    <text evidence="8">The sequence shown here is derived from an EMBL/GenBank/DDBJ whole genome shotgun (WGS) entry which is preliminary data.</text>
</comment>
<dbReference type="Pfam" id="PF05175">
    <property type="entry name" value="MTS"/>
    <property type="match status" value="1"/>
</dbReference>
<dbReference type="EC" id="2.1.1.297" evidence="5"/>
<dbReference type="Gene3D" id="3.40.50.150">
    <property type="entry name" value="Vaccinia Virus protein VP39"/>
    <property type="match status" value="1"/>
</dbReference>
<sequence>MTTTKQYEVLQWASLFLEKHNREARVAEILLQHFLGVSRTNYYMGMREVIPERIIIPYKEAIRKHAETGVPVQHLIGKESFYGREFSVNEHVLVPRPETEELVQYVIQAVQQSKPSEPVSLVDIGTGSGVIAISLALELPNATVYATDISVQALSVAKNNAADLQADINFHQGDFLQPLIDKNIQADVVVSNPPYIPRTEEIALSDTVKNFDPELALFADDDGLAAYKKIIIQSQKVVKPNTILAFEIGHQQSESVTSLIKTAFPNSRVKTIQDINGKDRIVAAEL</sequence>
<evidence type="ECO:0000259" key="6">
    <source>
        <dbReference type="Pfam" id="PF05175"/>
    </source>
</evidence>
<evidence type="ECO:0000313" key="8">
    <source>
        <dbReference type="EMBL" id="MEC5424453.1"/>
    </source>
</evidence>
<evidence type="ECO:0000259" key="7">
    <source>
        <dbReference type="Pfam" id="PF17827"/>
    </source>
</evidence>
<dbReference type="InterPro" id="IPR050320">
    <property type="entry name" value="N5-glutamine_MTase"/>
</dbReference>
<feature type="binding site" evidence="5">
    <location>
        <begin position="192"/>
        <end position="195"/>
    </location>
    <ligand>
        <name>substrate</name>
    </ligand>
</feature>
<dbReference type="NCBIfam" id="TIGR03534">
    <property type="entry name" value="RF_mod_PrmC"/>
    <property type="match status" value="1"/>
</dbReference>
<name>A0ABU6KGM7_9BACI</name>
<dbReference type="PANTHER" id="PTHR18895:SF74">
    <property type="entry name" value="MTRF1L RELEASE FACTOR GLUTAMINE METHYLTRANSFERASE"/>
    <property type="match status" value="1"/>
</dbReference>
<feature type="binding site" evidence="5">
    <location>
        <position position="192"/>
    </location>
    <ligand>
        <name>S-adenosyl-L-methionine</name>
        <dbReference type="ChEBI" id="CHEBI:59789"/>
    </ligand>
</feature>
<feature type="domain" description="Methyltransferase small" evidence="6">
    <location>
        <begin position="120"/>
        <end position="196"/>
    </location>
</feature>
<dbReference type="HAMAP" id="MF_02126">
    <property type="entry name" value="RF_methyltr_PrmC"/>
    <property type="match status" value="1"/>
</dbReference>
<dbReference type="EMBL" id="JARZFX010000006">
    <property type="protein sequence ID" value="MEC5424453.1"/>
    <property type="molecule type" value="Genomic_DNA"/>
</dbReference>
<dbReference type="InterPro" id="IPR002052">
    <property type="entry name" value="DNA_methylase_N6_adenine_CS"/>
</dbReference>
<dbReference type="SUPFAM" id="SSF53335">
    <property type="entry name" value="S-adenosyl-L-methionine-dependent methyltransferases"/>
    <property type="match status" value="1"/>
</dbReference>
<keyword evidence="2 5" id="KW-0808">Transferase</keyword>
<dbReference type="Proteomes" id="UP001335737">
    <property type="component" value="Unassembled WGS sequence"/>
</dbReference>
<feature type="binding site" evidence="5">
    <location>
        <position position="175"/>
    </location>
    <ligand>
        <name>S-adenosyl-L-methionine</name>
        <dbReference type="ChEBI" id="CHEBI:59789"/>
    </ligand>
</feature>
<feature type="binding site" evidence="5">
    <location>
        <position position="148"/>
    </location>
    <ligand>
        <name>S-adenosyl-L-methionine</name>
        <dbReference type="ChEBI" id="CHEBI:59789"/>
    </ligand>
</feature>
<dbReference type="InterPro" id="IPR040758">
    <property type="entry name" value="PrmC_N"/>
</dbReference>
<dbReference type="PROSITE" id="PS00092">
    <property type="entry name" value="N6_MTASE"/>
    <property type="match status" value="1"/>
</dbReference>
<evidence type="ECO:0000313" key="9">
    <source>
        <dbReference type="Proteomes" id="UP001335737"/>
    </source>
</evidence>
<keyword evidence="1 5" id="KW-0489">Methyltransferase</keyword>
<organism evidence="8 9">
    <name type="scientific">Virgibacillus tibetensis</name>
    <dbReference type="NCBI Taxonomy" id="3042313"/>
    <lineage>
        <taxon>Bacteria</taxon>
        <taxon>Bacillati</taxon>
        <taxon>Bacillota</taxon>
        <taxon>Bacilli</taxon>
        <taxon>Bacillales</taxon>
        <taxon>Bacillaceae</taxon>
        <taxon>Virgibacillus</taxon>
    </lineage>
</organism>
<accession>A0ABU6KGM7</accession>
<evidence type="ECO:0000256" key="3">
    <source>
        <dbReference type="ARBA" id="ARBA00022691"/>
    </source>
</evidence>
<reference evidence="8 9" key="1">
    <citation type="journal article" date="2024" name="Int. J. Syst. Evol. Microbiol.">
        <title>Virgibacillus tibetensis sp. nov., isolated from salt lake on the Tibetan Plateau of China.</title>
        <authorList>
            <person name="Phurbu D."/>
            <person name="Liu Z.-X."/>
            <person name="Wang R."/>
            <person name="Zheng Y.-Y."/>
            <person name="Liu H.-C."/>
            <person name="Zhou Y.-G."/>
            <person name="Yu Y.-J."/>
            <person name="Li A.-H."/>
        </authorList>
    </citation>
    <scope>NUCLEOTIDE SEQUENCE [LARGE SCALE GENOMIC DNA]</scope>
    <source>
        <strain evidence="8 9">C22-A2</strain>
    </source>
</reference>
<feature type="binding site" evidence="5">
    <location>
        <begin position="125"/>
        <end position="129"/>
    </location>
    <ligand>
        <name>S-adenosyl-L-methionine</name>
        <dbReference type="ChEBI" id="CHEBI:59789"/>
    </ligand>
</feature>
<keyword evidence="3 5" id="KW-0949">S-adenosyl-L-methionine</keyword>
<dbReference type="Pfam" id="PF17827">
    <property type="entry name" value="PrmC_N"/>
    <property type="match status" value="1"/>
</dbReference>
<comment type="function">
    <text evidence="5">Methylates the class 1 translation termination release factors RF1/PrfA and RF2/PrfB on the glutamine residue of the universally conserved GGQ motif.</text>
</comment>
<dbReference type="InterPro" id="IPR007848">
    <property type="entry name" value="Small_mtfrase_dom"/>
</dbReference>
<dbReference type="Gene3D" id="1.10.8.10">
    <property type="entry name" value="DNA helicase RuvA subunit, C-terminal domain"/>
    <property type="match status" value="1"/>
</dbReference>
<protein>
    <recommendedName>
        <fullName evidence="5">Release factor glutamine methyltransferase</fullName>
        <shortName evidence="5">RF MTase</shortName>
        <ecNumber evidence="5">2.1.1.297</ecNumber>
    </recommendedName>
    <alternativeName>
        <fullName evidence="5">N5-glutamine methyltransferase PrmC</fullName>
    </alternativeName>
    <alternativeName>
        <fullName evidence="5">Protein-(glutamine-N5) MTase PrmC</fullName>
    </alternativeName>
    <alternativeName>
        <fullName evidence="5">Protein-glutamine N-methyltransferase PrmC</fullName>
    </alternativeName>
</protein>
<dbReference type="RefSeq" id="WP_327608020.1">
    <property type="nucleotide sequence ID" value="NZ_JARZFX010000006.1"/>
</dbReference>
<evidence type="ECO:0000256" key="4">
    <source>
        <dbReference type="ARBA" id="ARBA00048391"/>
    </source>
</evidence>
<gene>
    <name evidence="5 8" type="primary">prmC</name>
    <name evidence="8" type="ORF">QGM71_13215</name>
</gene>
<evidence type="ECO:0000256" key="5">
    <source>
        <dbReference type="HAMAP-Rule" id="MF_02126"/>
    </source>
</evidence>
<dbReference type="InterPro" id="IPR029063">
    <property type="entry name" value="SAM-dependent_MTases_sf"/>
</dbReference>
<keyword evidence="9" id="KW-1185">Reference proteome</keyword>
<proteinExistence type="inferred from homology"/>
<evidence type="ECO:0000256" key="1">
    <source>
        <dbReference type="ARBA" id="ARBA00022603"/>
    </source>
</evidence>
<dbReference type="NCBIfam" id="TIGR00536">
    <property type="entry name" value="hemK_fam"/>
    <property type="match status" value="1"/>
</dbReference>
<dbReference type="InterPro" id="IPR004556">
    <property type="entry name" value="HemK-like"/>
</dbReference>
<dbReference type="PANTHER" id="PTHR18895">
    <property type="entry name" value="HEMK METHYLTRANSFERASE"/>
    <property type="match status" value="1"/>
</dbReference>
<dbReference type="InterPro" id="IPR019874">
    <property type="entry name" value="RF_methyltr_PrmC"/>
</dbReference>
<comment type="similarity">
    <text evidence="5">Belongs to the protein N5-glutamine methyltransferase family. PrmC subfamily.</text>
</comment>
<dbReference type="GO" id="GO:0102559">
    <property type="term" value="F:peptide chain release factor N(5)-glutamine methyltransferase activity"/>
    <property type="evidence" value="ECO:0007669"/>
    <property type="project" value="UniProtKB-EC"/>
</dbReference>
<evidence type="ECO:0000256" key="2">
    <source>
        <dbReference type="ARBA" id="ARBA00022679"/>
    </source>
</evidence>
<feature type="domain" description="Release factor glutamine methyltransferase N-terminal" evidence="7">
    <location>
        <begin position="8"/>
        <end position="77"/>
    </location>
</feature>